<name>A0A5S4V141_9MICO</name>
<proteinExistence type="predicted"/>
<evidence type="ECO:0000259" key="1">
    <source>
        <dbReference type="Pfam" id="PF13460"/>
    </source>
</evidence>
<comment type="caution">
    <text evidence="2">The sequence shown here is derived from an EMBL/GenBank/DDBJ whole genome shotgun (WGS) entry which is preliminary data.</text>
</comment>
<evidence type="ECO:0000313" key="3">
    <source>
        <dbReference type="Proteomes" id="UP000325243"/>
    </source>
</evidence>
<dbReference type="PANTHER" id="PTHR12126:SF11">
    <property type="entry name" value="NADH DEHYDROGENASE [UBIQUINONE] 1 ALPHA SUBCOMPLEX SUBUNIT 9, MITOCHONDRIAL"/>
    <property type="match status" value="1"/>
</dbReference>
<reference evidence="2 3" key="1">
    <citation type="submission" date="2019-08" db="EMBL/GenBank/DDBJ databases">
        <authorList>
            <person name="Hu J."/>
        </authorList>
    </citation>
    <scope>NUCLEOTIDE SEQUENCE [LARGE SCALE GENOMIC DNA]</scope>
    <source>
        <strain evidence="2 3">NEAU-184</strain>
    </source>
</reference>
<dbReference type="InterPro" id="IPR016040">
    <property type="entry name" value="NAD(P)-bd_dom"/>
</dbReference>
<organism evidence="2 3">
    <name type="scientific">Agromyces mariniharenae</name>
    <dbReference type="NCBI Taxonomy" id="2604423"/>
    <lineage>
        <taxon>Bacteria</taxon>
        <taxon>Bacillati</taxon>
        <taxon>Actinomycetota</taxon>
        <taxon>Actinomycetes</taxon>
        <taxon>Micrococcales</taxon>
        <taxon>Microbacteriaceae</taxon>
        <taxon>Agromyces</taxon>
    </lineage>
</organism>
<dbReference type="SUPFAM" id="SSF51735">
    <property type="entry name" value="NAD(P)-binding Rossmann-fold domains"/>
    <property type="match status" value="1"/>
</dbReference>
<dbReference type="Pfam" id="PF13460">
    <property type="entry name" value="NAD_binding_10"/>
    <property type="match status" value="1"/>
</dbReference>
<dbReference type="RefSeq" id="WP_148732279.1">
    <property type="nucleotide sequence ID" value="NZ_VSSB01000001.1"/>
</dbReference>
<dbReference type="EMBL" id="VSSB01000001">
    <property type="protein sequence ID" value="TYL52817.1"/>
    <property type="molecule type" value="Genomic_DNA"/>
</dbReference>
<dbReference type="AlphaFoldDB" id="A0A5S4V141"/>
<dbReference type="Gene3D" id="3.40.50.720">
    <property type="entry name" value="NAD(P)-binding Rossmann-like Domain"/>
    <property type="match status" value="1"/>
</dbReference>
<gene>
    <name evidence="2" type="ORF">FYC51_03505</name>
</gene>
<feature type="domain" description="NAD(P)-binding" evidence="1">
    <location>
        <begin position="7"/>
        <end position="135"/>
    </location>
</feature>
<protein>
    <submittedName>
        <fullName evidence="2">SDR family oxidoreductase</fullName>
    </submittedName>
</protein>
<dbReference type="GO" id="GO:0044877">
    <property type="term" value="F:protein-containing complex binding"/>
    <property type="evidence" value="ECO:0007669"/>
    <property type="project" value="TreeGrafter"/>
</dbReference>
<dbReference type="InterPro" id="IPR051207">
    <property type="entry name" value="ComplexI_NDUFA9_subunit"/>
</dbReference>
<keyword evidence="3" id="KW-1185">Reference proteome</keyword>
<dbReference type="InterPro" id="IPR036291">
    <property type="entry name" value="NAD(P)-bd_dom_sf"/>
</dbReference>
<dbReference type="Proteomes" id="UP000325243">
    <property type="component" value="Unassembled WGS sequence"/>
</dbReference>
<accession>A0A5S4V141</accession>
<sequence>MRIAVAGGTGTVGRRAVEAARERGHEVVVLTRSNGIDLVSGTGLDEALRGVEVVIDASNLVSTSAKKTTAFFTTVTRNLLAAEERAGVRHHVSLSIVGVDRAPYGYYAAKVAQERAVEAGAVPWTILRAMQFHEFAGQMLDVLTVAGLHLAPRGRSQPVAAREVGERLVELAEGAPAGHAPDFAGPREERLEDMVRKLAHARGLKGPVLAVSLPGKQYAAMRGGETLPGPDATLGRQTFDEWLAEQASAPHPTR</sequence>
<evidence type="ECO:0000313" key="2">
    <source>
        <dbReference type="EMBL" id="TYL52817.1"/>
    </source>
</evidence>
<dbReference type="PANTHER" id="PTHR12126">
    <property type="entry name" value="NADH-UBIQUINONE OXIDOREDUCTASE 39 KDA SUBUNIT-RELATED"/>
    <property type="match status" value="1"/>
</dbReference>